<reference evidence="3" key="1">
    <citation type="submission" date="2020-12" db="EMBL/GenBank/DDBJ databases">
        <title>Hymenobacter sp.</title>
        <authorList>
            <person name="Kim M.K."/>
        </authorList>
    </citation>
    <scope>NUCLEOTIDE SEQUENCE [LARGE SCALE GENOMIC DNA]</scope>
    <source>
        <strain evidence="3">BT325</strain>
    </source>
</reference>
<proteinExistence type="predicted"/>
<evidence type="ECO:0000259" key="1">
    <source>
        <dbReference type="Pfam" id="PF18557"/>
    </source>
</evidence>
<dbReference type="EMBL" id="JAELXT010000052">
    <property type="protein sequence ID" value="MBJ6128465.1"/>
    <property type="molecule type" value="Genomic_DNA"/>
</dbReference>
<evidence type="ECO:0000313" key="2">
    <source>
        <dbReference type="EMBL" id="MBJ6128465.1"/>
    </source>
</evidence>
<name>A0ABS0Y920_9HYPH</name>
<dbReference type="Pfam" id="PF18557">
    <property type="entry name" value="NepR"/>
    <property type="match status" value="1"/>
</dbReference>
<sequence>MQESNRHQWANRIPNSLNFSQEQVTFILGHSLRSVYDDVVTADLPDRLKALVEQLENGHPPPLGAR</sequence>
<dbReference type="Proteomes" id="UP000620670">
    <property type="component" value="Unassembled WGS sequence"/>
</dbReference>
<accession>A0ABS0Y920</accession>
<comment type="caution">
    <text evidence="2">The sequence shown here is derived from an EMBL/GenBank/DDBJ whole genome shotgun (WGS) entry which is preliminary data.</text>
</comment>
<evidence type="ECO:0000313" key="3">
    <source>
        <dbReference type="Proteomes" id="UP000620670"/>
    </source>
</evidence>
<organism evidence="2 3">
    <name type="scientific">Microvirga splendida</name>
    <dbReference type="NCBI Taxonomy" id="2795727"/>
    <lineage>
        <taxon>Bacteria</taxon>
        <taxon>Pseudomonadati</taxon>
        <taxon>Pseudomonadota</taxon>
        <taxon>Alphaproteobacteria</taxon>
        <taxon>Hyphomicrobiales</taxon>
        <taxon>Methylobacteriaceae</taxon>
        <taxon>Microvirga</taxon>
    </lineage>
</organism>
<feature type="domain" description="Anti-sigma factor NepR" evidence="1">
    <location>
        <begin position="28"/>
        <end position="57"/>
    </location>
</feature>
<gene>
    <name evidence="2" type="ORF">JAO75_24025</name>
</gene>
<dbReference type="RefSeq" id="WP_199051736.1">
    <property type="nucleotide sequence ID" value="NZ_JAELXT010000052.1"/>
</dbReference>
<dbReference type="InterPro" id="IPR041649">
    <property type="entry name" value="NepR"/>
</dbReference>
<protein>
    <recommendedName>
        <fullName evidence="1">Anti-sigma factor NepR domain-containing protein</fullName>
    </recommendedName>
</protein>
<keyword evidence="3" id="KW-1185">Reference proteome</keyword>